<dbReference type="Proteomes" id="UP000001038">
    <property type="component" value="Chromosome 4"/>
</dbReference>
<dbReference type="PROSITE" id="PS50103">
    <property type="entry name" value="ZF_C3H1"/>
    <property type="match status" value="5"/>
</dbReference>
<keyword evidence="14" id="KW-1185">Reference proteome</keyword>
<accession>A0A3B3HQG2</accession>
<name>A0A3B3HQG2_ORYLA</name>
<dbReference type="GO" id="GO:0003677">
    <property type="term" value="F:DNA binding"/>
    <property type="evidence" value="ECO:0007669"/>
    <property type="project" value="UniProtKB-KW"/>
</dbReference>
<evidence type="ECO:0000259" key="12">
    <source>
        <dbReference type="PROSITE" id="PS50103"/>
    </source>
</evidence>
<dbReference type="InterPro" id="IPR000571">
    <property type="entry name" value="Znf_CCCH"/>
</dbReference>
<feature type="region of interest" description="Disordered" evidence="11">
    <location>
        <begin position="828"/>
        <end position="862"/>
    </location>
</feature>
<keyword evidence="1 10" id="KW-0479">Metal-binding</keyword>
<dbReference type="GO" id="GO:0008270">
    <property type="term" value="F:zinc ion binding"/>
    <property type="evidence" value="ECO:0007669"/>
    <property type="project" value="UniProtKB-KW"/>
</dbReference>
<evidence type="ECO:0000256" key="8">
    <source>
        <dbReference type="ARBA" id="ARBA00071600"/>
    </source>
</evidence>
<dbReference type="GeneTree" id="ENSGT00940000161068"/>
<evidence type="ECO:0000256" key="10">
    <source>
        <dbReference type="PROSITE-ProRule" id="PRU00723"/>
    </source>
</evidence>
<feature type="compositionally biased region" description="Low complexity" evidence="11">
    <location>
        <begin position="175"/>
        <end position="185"/>
    </location>
</feature>
<keyword evidence="3 10" id="KW-0863">Zinc-finger</keyword>
<dbReference type="SUPFAM" id="SSF90229">
    <property type="entry name" value="CCCH zinc finger"/>
    <property type="match status" value="1"/>
</dbReference>
<evidence type="ECO:0000313" key="13">
    <source>
        <dbReference type="Ensembl" id="ENSORLP00000034134.1"/>
    </source>
</evidence>
<feature type="region of interest" description="Disordered" evidence="11">
    <location>
        <begin position="769"/>
        <end position="815"/>
    </location>
</feature>
<evidence type="ECO:0000256" key="4">
    <source>
        <dbReference type="ARBA" id="ARBA00022833"/>
    </source>
</evidence>
<keyword evidence="4 10" id="KW-0862">Zinc</keyword>
<dbReference type="Gene3D" id="4.10.1000.10">
    <property type="entry name" value="Zinc finger, CCCH-type"/>
    <property type="match status" value="2"/>
</dbReference>
<feature type="region of interest" description="Disordered" evidence="11">
    <location>
        <begin position="440"/>
        <end position="514"/>
    </location>
</feature>
<feature type="domain" description="C3H1-type" evidence="12">
    <location>
        <begin position="749"/>
        <end position="771"/>
    </location>
</feature>
<dbReference type="STRING" id="8090.ENSORLP00000034134"/>
<feature type="region of interest" description="Disordered" evidence="11">
    <location>
        <begin position="274"/>
        <end position="297"/>
    </location>
</feature>
<dbReference type="Pfam" id="PF00642">
    <property type="entry name" value="zf-CCCH"/>
    <property type="match status" value="1"/>
</dbReference>
<evidence type="ECO:0000256" key="5">
    <source>
        <dbReference type="ARBA" id="ARBA00023125"/>
    </source>
</evidence>
<feature type="zinc finger region" description="C3H1-type" evidence="10">
    <location>
        <begin position="749"/>
        <end position="771"/>
    </location>
</feature>
<dbReference type="InterPro" id="IPR036855">
    <property type="entry name" value="Znf_CCCH_sf"/>
</dbReference>
<sequence length="862" mass="94581">MEEREALKRQIELLQNLINKHKSIHGDAPFNRAEQRLPETSAAARGFSDVHRGSRGKPYEAQNRGSWRRTYSLKNKSPQGSGTSSMSSFSHQSTSHSFPLPSQSRGVPTNPTKSAASLPLKKKVSTAGLQGEKKKQSLSPAGGSLTHEAPKFQQRAEARQVLLPQKKERASTEVPPSSKAKSASPLFTKTTNNSCQIISAAAPLKAAHTMPALPDLSTKHLNVSSATGPRPDFPKTSKFTWVKSQDSFKDDSRQITSPSKKAAAVTISVSGGASGVPPAGALSKRTPPKKVARKLGPVSAATKTSKYKWVCAAGSQSRALRKLPSPKSLTPQRSLEKGDVTRKLKPTSTPPAKLKKGASGNLSVYNRYRWKAGAQGPSGAEGGALASPLRRSAFHWTAEKSSKGMKAGLLPPAAPHRPCPPSALPGGFKLRSRMKIIRRYSSSGGSERGGGQSAVKFSPRSRMHASIRSPAGVRRTPSRELVSFGRHKLRRLSSPPTRTNPSSSSHRSPASQRVFRTRYKMVTRPGSSPTNTLNYNPALSWRARRIHYARSFLQNRLRTPPDRHPSPSQRWARSGICWIRGSLYRVSANKLSRTANMSINRTGRLPGSSLARPSSTRHLASRAVQRSIAIIRQARQKKQQKQYCMYYNRFGKCNRGTSCTFIHDPDKVAVCTRFLRGTCKREDGTCPFSHKVSKEKMPVCSYFLKGICNNSDCPYSHVYVSSKAEVCEDFVKGYCPEGEKCKKKHTLVCSDFFKTGSCSRGSRCKLQHRQRLKRTSSNTSSAPGKRTRSKEPQKRPTLSIIMPKDAQTPPRTLPTGLLALPSFISLSSSPEEADPLDTLPADTTQVKEKKLQIKPRLRPDTS</sequence>
<keyword evidence="2" id="KW-0677">Repeat</keyword>
<dbReference type="Bgee" id="ENSORLG00000026930">
    <property type="expression patterns" value="Expressed in testis and 14 other cell types or tissues"/>
</dbReference>
<dbReference type="CTD" id="23144"/>
<feature type="region of interest" description="Disordered" evidence="11">
    <location>
        <begin position="24"/>
        <end position="146"/>
    </location>
</feature>
<feature type="zinc finger region" description="C3H1-type" evidence="10">
    <location>
        <begin position="694"/>
        <end position="720"/>
    </location>
</feature>
<evidence type="ECO:0000256" key="6">
    <source>
        <dbReference type="ARBA" id="ARBA00057285"/>
    </source>
</evidence>
<reference evidence="13 14" key="1">
    <citation type="journal article" date="2007" name="Nature">
        <title>The medaka draft genome and insights into vertebrate genome evolution.</title>
        <authorList>
            <person name="Kasahara M."/>
            <person name="Naruse K."/>
            <person name="Sasaki S."/>
            <person name="Nakatani Y."/>
            <person name="Qu W."/>
            <person name="Ahsan B."/>
            <person name="Yamada T."/>
            <person name="Nagayasu Y."/>
            <person name="Doi K."/>
            <person name="Kasai Y."/>
            <person name="Jindo T."/>
            <person name="Kobayashi D."/>
            <person name="Shimada A."/>
            <person name="Toyoda A."/>
            <person name="Kuroki Y."/>
            <person name="Fujiyama A."/>
            <person name="Sasaki T."/>
            <person name="Shimizu A."/>
            <person name="Asakawa S."/>
            <person name="Shimizu N."/>
            <person name="Hashimoto S."/>
            <person name="Yang J."/>
            <person name="Lee Y."/>
            <person name="Matsushima K."/>
            <person name="Sugano S."/>
            <person name="Sakaizumi M."/>
            <person name="Narita T."/>
            <person name="Ohishi K."/>
            <person name="Haga S."/>
            <person name="Ohta F."/>
            <person name="Nomoto H."/>
            <person name="Nogata K."/>
            <person name="Morishita T."/>
            <person name="Endo T."/>
            <person name="Shin-I T."/>
            <person name="Takeda H."/>
            <person name="Morishita S."/>
            <person name="Kohara Y."/>
        </authorList>
    </citation>
    <scope>NUCLEOTIDE SEQUENCE [LARGE SCALE GENOMIC DNA]</scope>
    <source>
        <strain evidence="13 14">Hd-rR</strain>
    </source>
</reference>
<dbReference type="AlphaFoldDB" id="A0A3B3HQG2"/>
<evidence type="ECO:0000256" key="9">
    <source>
        <dbReference type="ARBA" id="ARBA00079564"/>
    </source>
</evidence>
<dbReference type="OrthoDB" id="3247158at2759"/>
<dbReference type="PANTHER" id="PTHR46156">
    <property type="entry name" value="CCCH ZINGC FINGER"/>
    <property type="match status" value="1"/>
</dbReference>
<dbReference type="GO" id="GO:0005634">
    <property type="term" value="C:nucleus"/>
    <property type="evidence" value="ECO:0000318"/>
    <property type="project" value="GO_Central"/>
</dbReference>
<dbReference type="FunCoup" id="A0A3B3HQG2">
    <property type="interactions" value="1250"/>
</dbReference>
<reference evidence="13" key="2">
    <citation type="submission" date="2025-08" db="UniProtKB">
        <authorList>
            <consortium name="Ensembl"/>
        </authorList>
    </citation>
    <scope>IDENTIFICATION</scope>
    <source>
        <strain evidence="13">Hd-rR</strain>
    </source>
</reference>
<feature type="region of interest" description="Disordered" evidence="11">
    <location>
        <begin position="321"/>
        <end position="358"/>
    </location>
</feature>
<feature type="compositionally biased region" description="Low complexity" evidence="11">
    <location>
        <begin position="492"/>
        <end position="511"/>
    </location>
</feature>
<dbReference type="GeneID" id="101168697"/>
<feature type="domain" description="C3H1-type" evidence="12">
    <location>
        <begin position="638"/>
        <end position="666"/>
    </location>
</feature>
<feature type="domain" description="C3H1-type" evidence="12">
    <location>
        <begin position="721"/>
        <end position="748"/>
    </location>
</feature>
<feature type="compositionally biased region" description="Basic and acidic residues" evidence="11">
    <location>
        <begin position="845"/>
        <end position="862"/>
    </location>
</feature>
<dbReference type="RefSeq" id="XP_004068278.1">
    <property type="nucleotide sequence ID" value="XM_004068230.4"/>
</dbReference>
<feature type="zinc finger region" description="C3H1-type" evidence="10">
    <location>
        <begin position="670"/>
        <end position="693"/>
    </location>
</feature>
<feature type="domain" description="C3H1-type" evidence="12">
    <location>
        <begin position="670"/>
        <end position="693"/>
    </location>
</feature>
<dbReference type="KEGG" id="ola:101168697"/>
<organism evidence="13 14">
    <name type="scientific">Oryzias latipes</name>
    <name type="common">Japanese rice fish</name>
    <name type="synonym">Japanese killifish</name>
    <dbReference type="NCBI Taxonomy" id="8090"/>
    <lineage>
        <taxon>Eukaryota</taxon>
        <taxon>Metazoa</taxon>
        <taxon>Chordata</taxon>
        <taxon>Craniata</taxon>
        <taxon>Vertebrata</taxon>
        <taxon>Euteleostomi</taxon>
        <taxon>Actinopterygii</taxon>
        <taxon>Neopterygii</taxon>
        <taxon>Teleostei</taxon>
        <taxon>Neoteleostei</taxon>
        <taxon>Acanthomorphata</taxon>
        <taxon>Ovalentaria</taxon>
        <taxon>Atherinomorphae</taxon>
        <taxon>Beloniformes</taxon>
        <taxon>Adrianichthyidae</taxon>
        <taxon>Oryziinae</taxon>
        <taxon>Oryzias</taxon>
    </lineage>
</organism>
<reference evidence="13" key="3">
    <citation type="submission" date="2025-09" db="UniProtKB">
        <authorList>
            <consortium name="Ensembl"/>
        </authorList>
    </citation>
    <scope>IDENTIFICATION</scope>
    <source>
        <strain evidence="13">Hd-rR</strain>
    </source>
</reference>
<dbReference type="PANTHER" id="PTHR46156:SF1">
    <property type="entry name" value="ZINC FINGER CCCH DOMAIN-CONTAINING PROTEIN 3"/>
    <property type="match status" value="1"/>
</dbReference>
<comment type="subunit">
    <text evidence="7">Interacts with SMAD1, SMAD3, SMAD4, CPSF2 and CPSF3.</text>
</comment>
<feature type="compositionally biased region" description="Polar residues" evidence="11">
    <location>
        <begin position="100"/>
        <end position="115"/>
    </location>
</feature>
<evidence type="ECO:0000256" key="7">
    <source>
        <dbReference type="ARBA" id="ARBA00064187"/>
    </source>
</evidence>
<feature type="zinc finger region" description="C3H1-type" evidence="10">
    <location>
        <begin position="721"/>
        <end position="748"/>
    </location>
</feature>
<comment type="function">
    <text evidence="6">Required for the export of polyadenylated mRNAs from the nucleus. Enhances ACVR1B-induced SMAD-dependent transcription. Binds to single-stranded DNA but not to double-stranded DNA in vitro. Involved in RNA cleavage.</text>
</comment>
<feature type="domain" description="C3H1-type" evidence="12">
    <location>
        <begin position="694"/>
        <end position="720"/>
    </location>
</feature>
<keyword evidence="5" id="KW-0238">DNA-binding</keyword>
<evidence type="ECO:0000313" key="14">
    <source>
        <dbReference type="Proteomes" id="UP000001038"/>
    </source>
</evidence>
<proteinExistence type="predicted"/>
<dbReference type="SMART" id="SM00356">
    <property type="entry name" value="ZnF_C3H1"/>
    <property type="match status" value="5"/>
</dbReference>
<protein>
    <recommendedName>
        <fullName evidence="8">Zinc finger CCCH domain-containing protein 3</fullName>
    </recommendedName>
    <alternativeName>
        <fullName evidence="9">Smad-interacting CPSF-like factor</fullName>
    </alternativeName>
</protein>
<dbReference type="InParanoid" id="A0A3B3HQG2"/>
<gene>
    <name evidence="13" type="primary">ZC3H3</name>
    <name evidence="13" type="synonym">zc3h3</name>
</gene>
<feature type="compositionally biased region" description="Low complexity" evidence="11">
    <location>
        <begin position="77"/>
        <end position="99"/>
    </location>
</feature>
<evidence type="ECO:0000256" key="1">
    <source>
        <dbReference type="ARBA" id="ARBA00022723"/>
    </source>
</evidence>
<dbReference type="Ensembl" id="ENSORLT00000032867.1">
    <property type="protein sequence ID" value="ENSORLP00000034134.1"/>
    <property type="gene ID" value="ENSORLG00000026930.1"/>
</dbReference>
<evidence type="ECO:0000256" key="11">
    <source>
        <dbReference type="SAM" id="MobiDB-lite"/>
    </source>
</evidence>
<dbReference type="FunFam" id="4.10.1000.10:FF:000022">
    <property type="entry name" value="Zinc finger CCCH domain-containing protein 7"/>
    <property type="match status" value="1"/>
</dbReference>
<evidence type="ECO:0000256" key="3">
    <source>
        <dbReference type="ARBA" id="ARBA00022771"/>
    </source>
</evidence>
<feature type="zinc finger region" description="C3H1-type" evidence="10">
    <location>
        <begin position="638"/>
        <end position="666"/>
    </location>
</feature>
<evidence type="ECO:0000256" key="2">
    <source>
        <dbReference type="ARBA" id="ARBA00022737"/>
    </source>
</evidence>
<dbReference type="FunFam" id="4.10.1000.10:FF:000008">
    <property type="entry name" value="zinc finger CCCH domain-containing protein 3"/>
    <property type="match status" value="1"/>
</dbReference>
<feature type="region of interest" description="Disordered" evidence="11">
    <location>
        <begin position="163"/>
        <end position="187"/>
    </location>
</feature>